<protein>
    <recommendedName>
        <fullName evidence="1">Mutator-like transposase domain-containing protein</fullName>
    </recommendedName>
</protein>
<dbReference type="InParanoid" id="K1PXW5"/>
<organism evidence="2">
    <name type="scientific">Magallana gigas</name>
    <name type="common">Pacific oyster</name>
    <name type="synonym">Crassostrea gigas</name>
    <dbReference type="NCBI Taxonomy" id="29159"/>
    <lineage>
        <taxon>Eukaryota</taxon>
        <taxon>Metazoa</taxon>
        <taxon>Spiralia</taxon>
        <taxon>Lophotrochozoa</taxon>
        <taxon>Mollusca</taxon>
        <taxon>Bivalvia</taxon>
        <taxon>Autobranchia</taxon>
        <taxon>Pteriomorphia</taxon>
        <taxon>Ostreida</taxon>
        <taxon>Ostreoidea</taxon>
        <taxon>Ostreidae</taxon>
        <taxon>Magallana</taxon>
    </lineage>
</organism>
<dbReference type="EMBL" id="JH818307">
    <property type="protein sequence ID" value="EKC29052.1"/>
    <property type="molecule type" value="Genomic_DNA"/>
</dbReference>
<name>K1PXW5_MAGGI</name>
<proteinExistence type="predicted"/>
<gene>
    <name evidence="2" type="ORF">CGI_10010056</name>
</gene>
<feature type="domain" description="Mutator-like transposase" evidence="1">
    <location>
        <begin position="69"/>
        <end position="193"/>
    </location>
</feature>
<evidence type="ECO:0000313" key="2">
    <source>
        <dbReference type="EMBL" id="EKC29052.1"/>
    </source>
</evidence>
<sequence>MPPISRTLLSSRQVEIGKATECIASLSMQEALEEEVMATNIKKQSSSISVSVDGAWQKRGSGRSYDSLTGSSKSMEPDMIVEMVGRTLQKGVRMEGLVGDDDTTAITRINKELDANIQKQSDKNHVKKNIANSLYNLQKTHKSLSTKIIRYIQKCFNYMVSQNQGSPSGIEKGLIALSFHPFDNHKECDQLWCHHKRDPARKFTSLPYGRPLENKALQQDLEGIFNKLKKHSQKLANLGSTQPNESFNKTVASKAPKNRLFSRTITYRVAASVAQKNIGQGYLVQASKICIIFKIRL</sequence>
<dbReference type="AlphaFoldDB" id="K1PXW5"/>
<accession>K1PXW5</accession>
<dbReference type="Pfam" id="PF20700">
    <property type="entry name" value="Mutator"/>
    <property type="match status" value="1"/>
</dbReference>
<reference evidence="2" key="1">
    <citation type="journal article" date="2012" name="Nature">
        <title>The oyster genome reveals stress adaptation and complexity of shell formation.</title>
        <authorList>
            <person name="Zhang G."/>
            <person name="Fang X."/>
            <person name="Guo X."/>
            <person name="Li L."/>
            <person name="Luo R."/>
            <person name="Xu F."/>
            <person name="Yang P."/>
            <person name="Zhang L."/>
            <person name="Wang X."/>
            <person name="Qi H."/>
            <person name="Xiong Z."/>
            <person name="Que H."/>
            <person name="Xie Y."/>
            <person name="Holland P.W."/>
            <person name="Paps J."/>
            <person name="Zhu Y."/>
            <person name="Wu F."/>
            <person name="Chen Y."/>
            <person name="Wang J."/>
            <person name="Peng C."/>
            <person name="Meng J."/>
            <person name="Yang L."/>
            <person name="Liu J."/>
            <person name="Wen B."/>
            <person name="Zhang N."/>
            <person name="Huang Z."/>
            <person name="Zhu Q."/>
            <person name="Feng Y."/>
            <person name="Mount A."/>
            <person name="Hedgecock D."/>
            <person name="Xu Z."/>
            <person name="Liu Y."/>
            <person name="Domazet-Loso T."/>
            <person name="Du Y."/>
            <person name="Sun X."/>
            <person name="Zhang S."/>
            <person name="Liu B."/>
            <person name="Cheng P."/>
            <person name="Jiang X."/>
            <person name="Li J."/>
            <person name="Fan D."/>
            <person name="Wang W."/>
            <person name="Fu W."/>
            <person name="Wang T."/>
            <person name="Wang B."/>
            <person name="Zhang J."/>
            <person name="Peng Z."/>
            <person name="Li Y."/>
            <person name="Li N."/>
            <person name="Wang J."/>
            <person name="Chen M."/>
            <person name="He Y."/>
            <person name="Tan F."/>
            <person name="Song X."/>
            <person name="Zheng Q."/>
            <person name="Huang R."/>
            <person name="Yang H."/>
            <person name="Du X."/>
            <person name="Chen L."/>
            <person name="Yang M."/>
            <person name="Gaffney P.M."/>
            <person name="Wang S."/>
            <person name="Luo L."/>
            <person name="She Z."/>
            <person name="Ming Y."/>
            <person name="Huang W."/>
            <person name="Zhang S."/>
            <person name="Huang B."/>
            <person name="Zhang Y."/>
            <person name="Qu T."/>
            <person name="Ni P."/>
            <person name="Miao G."/>
            <person name="Wang J."/>
            <person name="Wang Q."/>
            <person name="Steinberg C.E."/>
            <person name="Wang H."/>
            <person name="Li N."/>
            <person name="Qian L."/>
            <person name="Zhang G."/>
            <person name="Li Y."/>
            <person name="Yang H."/>
            <person name="Liu X."/>
            <person name="Wang J."/>
            <person name="Yin Y."/>
            <person name="Wang J."/>
        </authorList>
    </citation>
    <scope>NUCLEOTIDE SEQUENCE [LARGE SCALE GENOMIC DNA]</scope>
    <source>
        <strain evidence="2">05x7-T-G4-1.051#20</strain>
    </source>
</reference>
<dbReference type="InterPro" id="IPR049012">
    <property type="entry name" value="Mutator_transp_dom"/>
</dbReference>
<dbReference type="HOGENOM" id="CLU_759214_0_0_1"/>
<evidence type="ECO:0000259" key="1">
    <source>
        <dbReference type="Pfam" id="PF20700"/>
    </source>
</evidence>